<accession>A0AAD4G5F3</accession>
<keyword evidence="3" id="KW-1185">Reference proteome</keyword>
<dbReference type="Proteomes" id="UP001194468">
    <property type="component" value="Unassembled WGS sequence"/>
</dbReference>
<dbReference type="AlphaFoldDB" id="A0AAD4G5F3"/>
<dbReference type="EMBL" id="WHUW01000255">
    <property type="protein sequence ID" value="KAF8416461.1"/>
    <property type="molecule type" value="Genomic_DNA"/>
</dbReference>
<sequence>LSSAPRDGTKWSLRRKPAPACLFCREMKVVCDPPQPESKDKSCNQCTRKHLKCIYPHQLPRGK</sequence>
<dbReference type="GO" id="GO:0008270">
    <property type="term" value="F:zinc ion binding"/>
    <property type="evidence" value="ECO:0007669"/>
    <property type="project" value="InterPro"/>
</dbReference>
<reference evidence="2" key="2">
    <citation type="journal article" date="2020" name="Nat. Commun.">
        <title>Large-scale genome sequencing of mycorrhizal fungi provides insights into the early evolution of symbiotic traits.</title>
        <authorList>
            <person name="Miyauchi S."/>
            <person name="Kiss E."/>
            <person name="Kuo A."/>
            <person name="Drula E."/>
            <person name="Kohler A."/>
            <person name="Sanchez-Garcia M."/>
            <person name="Morin E."/>
            <person name="Andreopoulos B."/>
            <person name="Barry K.W."/>
            <person name="Bonito G."/>
            <person name="Buee M."/>
            <person name="Carver A."/>
            <person name="Chen C."/>
            <person name="Cichocki N."/>
            <person name="Clum A."/>
            <person name="Culley D."/>
            <person name="Crous P.W."/>
            <person name="Fauchery L."/>
            <person name="Girlanda M."/>
            <person name="Hayes R.D."/>
            <person name="Keri Z."/>
            <person name="LaButti K."/>
            <person name="Lipzen A."/>
            <person name="Lombard V."/>
            <person name="Magnuson J."/>
            <person name="Maillard F."/>
            <person name="Murat C."/>
            <person name="Nolan M."/>
            <person name="Ohm R.A."/>
            <person name="Pangilinan J."/>
            <person name="Pereira M.F."/>
            <person name="Perotto S."/>
            <person name="Peter M."/>
            <person name="Pfister S."/>
            <person name="Riley R."/>
            <person name="Sitrit Y."/>
            <person name="Stielow J.B."/>
            <person name="Szollosi G."/>
            <person name="Zifcakova L."/>
            <person name="Stursova M."/>
            <person name="Spatafora J.W."/>
            <person name="Tedersoo L."/>
            <person name="Vaario L.M."/>
            <person name="Yamada A."/>
            <person name="Yan M."/>
            <person name="Wang P."/>
            <person name="Xu J."/>
            <person name="Bruns T."/>
            <person name="Baldrian P."/>
            <person name="Vilgalys R."/>
            <person name="Dunand C."/>
            <person name="Henrissat B."/>
            <person name="Grigoriev I.V."/>
            <person name="Hibbett D."/>
            <person name="Nagy L.G."/>
            <person name="Martin F.M."/>
        </authorList>
    </citation>
    <scope>NUCLEOTIDE SEQUENCE</scope>
    <source>
        <strain evidence="2">BED1</strain>
    </source>
</reference>
<dbReference type="InterPro" id="IPR001138">
    <property type="entry name" value="Zn2Cys6_DnaBD"/>
</dbReference>
<dbReference type="GO" id="GO:0000981">
    <property type="term" value="F:DNA-binding transcription factor activity, RNA polymerase II-specific"/>
    <property type="evidence" value="ECO:0007669"/>
    <property type="project" value="InterPro"/>
</dbReference>
<dbReference type="PROSITE" id="PS00463">
    <property type="entry name" value="ZN2_CY6_FUNGAL_1"/>
    <property type="match status" value="1"/>
</dbReference>
<proteinExistence type="predicted"/>
<feature type="domain" description="Zn(2)-C6 fungal-type" evidence="1">
    <location>
        <begin position="20"/>
        <end position="55"/>
    </location>
</feature>
<dbReference type="Pfam" id="PF00172">
    <property type="entry name" value="Zn_clus"/>
    <property type="match status" value="1"/>
</dbReference>
<protein>
    <recommendedName>
        <fullName evidence="1">Zn(2)-C6 fungal-type domain-containing protein</fullName>
    </recommendedName>
</protein>
<evidence type="ECO:0000313" key="2">
    <source>
        <dbReference type="EMBL" id="KAF8416461.1"/>
    </source>
</evidence>
<gene>
    <name evidence="2" type="ORF">L210DRAFT_879429</name>
</gene>
<comment type="caution">
    <text evidence="2">The sequence shown here is derived from an EMBL/GenBank/DDBJ whole genome shotgun (WGS) entry which is preliminary data.</text>
</comment>
<name>A0AAD4G5F3_BOLED</name>
<evidence type="ECO:0000313" key="3">
    <source>
        <dbReference type="Proteomes" id="UP001194468"/>
    </source>
</evidence>
<dbReference type="Gene3D" id="4.10.240.10">
    <property type="entry name" value="Zn(2)-C6 fungal-type DNA-binding domain"/>
    <property type="match status" value="1"/>
</dbReference>
<evidence type="ECO:0000259" key="1">
    <source>
        <dbReference type="PROSITE" id="PS50048"/>
    </source>
</evidence>
<dbReference type="InterPro" id="IPR036864">
    <property type="entry name" value="Zn2-C6_fun-type_DNA-bd_sf"/>
</dbReference>
<dbReference type="PROSITE" id="PS50048">
    <property type="entry name" value="ZN2_CY6_FUNGAL_2"/>
    <property type="match status" value="1"/>
</dbReference>
<reference evidence="2" key="1">
    <citation type="submission" date="2019-10" db="EMBL/GenBank/DDBJ databases">
        <authorList>
            <consortium name="DOE Joint Genome Institute"/>
            <person name="Kuo A."/>
            <person name="Miyauchi S."/>
            <person name="Kiss E."/>
            <person name="Drula E."/>
            <person name="Kohler A."/>
            <person name="Sanchez-Garcia M."/>
            <person name="Andreopoulos B."/>
            <person name="Barry K.W."/>
            <person name="Bonito G."/>
            <person name="Buee M."/>
            <person name="Carver A."/>
            <person name="Chen C."/>
            <person name="Cichocki N."/>
            <person name="Clum A."/>
            <person name="Culley D."/>
            <person name="Crous P.W."/>
            <person name="Fauchery L."/>
            <person name="Girlanda M."/>
            <person name="Hayes R."/>
            <person name="Keri Z."/>
            <person name="LaButti K."/>
            <person name="Lipzen A."/>
            <person name="Lombard V."/>
            <person name="Magnuson J."/>
            <person name="Maillard F."/>
            <person name="Morin E."/>
            <person name="Murat C."/>
            <person name="Nolan M."/>
            <person name="Ohm R."/>
            <person name="Pangilinan J."/>
            <person name="Pereira M."/>
            <person name="Perotto S."/>
            <person name="Peter M."/>
            <person name="Riley R."/>
            <person name="Sitrit Y."/>
            <person name="Stielow B."/>
            <person name="Szollosi G."/>
            <person name="Zifcakova L."/>
            <person name="Stursova M."/>
            <person name="Spatafora J.W."/>
            <person name="Tedersoo L."/>
            <person name="Vaario L.-M."/>
            <person name="Yamada A."/>
            <person name="Yan M."/>
            <person name="Wang P."/>
            <person name="Xu J."/>
            <person name="Bruns T."/>
            <person name="Baldrian P."/>
            <person name="Vilgalys R."/>
            <person name="Henrissat B."/>
            <person name="Grigoriev I.V."/>
            <person name="Hibbett D."/>
            <person name="Nagy L.G."/>
            <person name="Martin F.M."/>
        </authorList>
    </citation>
    <scope>NUCLEOTIDE SEQUENCE</scope>
    <source>
        <strain evidence="2">BED1</strain>
    </source>
</reference>
<dbReference type="SUPFAM" id="SSF57701">
    <property type="entry name" value="Zn2/Cys6 DNA-binding domain"/>
    <property type="match status" value="1"/>
</dbReference>
<feature type="non-terminal residue" evidence="2">
    <location>
        <position position="1"/>
    </location>
</feature>
<organism evidence="2 3">
    <name type="scientific">Boletus edulis BED1</name>
    <dbReference type="NCBI Taxonomy" id="1328754"/>
    <lineage>
        <taxon>Eukaryota</taxon>
        <taxon>Fungi</taxon>
        <taxon>Dikarya</taxon>
        <taxon>Basidiomycota</taxon>
        <taxon>Agaricomycotina</taxon>
        <taxon>Agaricomycetes</taxon>
        <taxon>Agaricomycetidae</taxon>
        <taxon>Boletales</taxon>
        <taxon>Boletineae</taxon>
        <taxon>Boletaceae</taxon>
        <taxon>Boletoideae</taxon>
        <taxon>Boletus</taxon>
    </lineage>
</organism>